<evidence type="ECO:0000313" key="2">
    <source>
        <dbReference type="EMBL" id="KAJ3834657.1"/>
    </source>
</evidence>
<dbReference type="Proteomes" id="UP001163846">
    <property type="component" value="Unassembled WGS sequence"/>
</dbReference>
<feature type="compositionally biased region" description="Basic and acidic residues" evidence="1">
    <location>
        <begin position="287"/>
        <end position="308"/>
    </location>
</feature>
<evidence type="ECO:0000256" key="1">
    <source>
        <dbReference type="SAM" id="MobiDB-lite"/>
    </source>
</evidence>
<dbReference type="EMBL" id="MU806501">
    <property type="protein sequence ID" value="KAJ3834657.1"/>
    <property type="molecule type" value="Genomic_DNA"/>
</dbReference>
<name>A0AA38U929_9AGAR</name>
<dbReference type="AlphaFoldDB" id="A0AA38U929"/>
<feature type="region of interest" description="Disordered" evidence="1">
    <location>
        <begin position="286"/>
        <end position="308"/>
    </location>
</feature>
<accession>A0AA38U929</accession>
<sequence>MDASYDAAEAVKALELRREMEMVNDRNKHVCALTNEDGWEGNVEIMRLNNPSSWRMVKVSSGAEKRNSVEEYQIHIQGIIEDKRLPPIRGENNSQKKRQHLRQSVTLGGFESEKFALDVERIMDIIALFSRHVPGIQQVGVRQVGDRTIIEVGNRIFTPRHEAPTMEAAEVDHLMDENGFIEQVSRSDPGFVYGEENVVHYGEEKIESDGTRRVVKISPQKLHIGDIVDVGFSVMGIGKGREAKARLMLRNITLLDARFTQAWLKTKAKNQLKMTSVRTSVTLSKRPGFEDEREDAQRKIARVDGMDE</sequence>
<evidence type="ECO:0000313" key="3">
    <source>
        <dbReference type="Proteomes" id="UP001163846"/>
    </source>
</evidence>
<organism evidence="2 3">
    <name type="scientific">Lentinula raphanica</name>
    <dbReference type="NCBI Taxonomy" id="153919"/>
    <lineage>
        <taxon>Eukaryota</taxon>
        <taxon>Fungi</taxon>
        <taxon>Dikarya</taxon>
        <taxon>Basidiomycota</taxon>
        <taxon>Agaricomycotina</taxon>
        <taxon>Agaricomycetes</taxon>
        <taxon>Agaricomycetidae</taxon>
        <taxon>Agaricales</taxon>
        <taxon>Marasmiineae</taxon>
        <taxon>Omphalotaceae</taxon>
        <taxon>Lentinula</taxon>
    </lineage>
</organism>
<proteinExistence type="predicted"/>
<keyword evidence="3" id="KW-1185">Reference proteome</keyword>
<gene>
    <name evidence="2" type="ORF">F5878DRAFT_664559</name>
</gene>
<reference evidence="2" key="1">
    <citation type="submission" date="2022-08" db="EMBL/GenBank/DDBJ databases">
        <authorList>
            <consortium name="DOE Joint Genome Institute"/>
            <person name="Min B."/>
            <person name="Riley R."/>
            <person name="Sierra-Patev S."/>
            <person name="Naranjo-Ortiz M."/>
            <person name="Looney B."/>
            <person name="Konkel Z."/>
            <person name="Slot J.C."/>
            <person name="Sakamoto Y."/>
            <person name="Steenwyk J.L."/>
            <person name="Rokas A."/>
            <person name="Carro J."/>
            <person name="Camarero S."/>
            <person name="Ferreira P."/>
            <person name="Molpeceres G."/>
            <person name="Ruiz-Duenas F.J."/>
            <person name="Serrano A."/>
            <person name="Henrissat B."/>
            <person name="Drula E."/>
            <person name="Hughes K.W."/>
            <person name="Mata J.L."/>
            <person name="Ishikawa N.K."/>
            <person name="Vargas-Isla R."/>
            <person name="Ushijima S."/>
            <person name="Smith C.A."/>
            <person name="Ahrendt S."/>
            <person name="Andreopoulos W."/>
            <person name="He G."/>
            <person name="Labutti K."/>
            <person name="Lipzen A."/>
            <person name="Ng V."/>
            <person name="Sandor L."/>
            <person name="Barry K."/>
            <person name="Martinez A.T."/>
            <person name="Xiao Y."/>
            <person name="Gibbons J.G."/>
            <person name="Terashima K."/>
            <person name="Hibbett D.S."/>
            <person name="Grigoriev I.V."/>
        </authorList>
    </citation>
    <scope>NUCLEOTIDE SEQUENCE</scope>
    <source>
        <strain evidence="2">TFB9207</strain>
    </source>
</reference>
<comment type="caution">
    <text evidence="2">The sequence shown here is derived from an EMBL/GenBank/DDBJ whole genome shotgun (WGS) entry which is preliminary data.</text>
</comment>
<protein>
    <submittedName>
        <fullName evidence="2">Uncharacterized protein</fullName>
    </submittedName>
</protein>